<reference evidence="2" key="1">
    <citation type="submission" date="2018-05" db="EMBL/GenBank/DDBJ databases">
        <authorList>
            <person name="Lanie J.A."/>
            <person name="Ng W.-L."/>
            <person name="Kazmierczak K.M."/>
            <person name="Andrzejewski T.M."/>
            <person name="Davidsen T.M."/>
            <person name="Wayne K.J."/>
            <person name="Tettelin H."/>
            <person name="Glass J.I."/>
            <person name="Rusch D."/>
            <person name="Podicherti R."/>
            <person name="Tsui H.-C.T."/>
            <person name="Winkler M.E."/>
        </authorList>
    </citation>
    <scope>NUCLEOTIDE SEQUENCE</scope>
</reference>
<proteinExistence type="predicted"/>
<dbReference type="Pfam" id="PF07963">
    <property type="entry name" value="N_methyl"/>
    <property type="match status" value="1"/>
</dbReference>
<dbReference type="InterPro" id="IPR045584">
    <property type="entry name" value="Pilin-like"/>
</dbReference>
<keyword evidence="1" id="KW-0812">Transmembrane</keyword>
<gene>
    <name evidence="2" type="ORF">METZ01_LOCUS82490</name>
</gene>
<dbReference type="InterPro" id="IPR012902">
    <property type="entry name" value="N_methyl_site"/>
</dbReference>
<evidence type="ECO:0000313" key="2">
    <source>
        <dbReference type="EMBL" id="SVA29636.1"/>
    </source>
</evidence>
<sequence length="295" mass="31910">MKTKRLYSGGFTLIELLVVIAIIAILAGMLLPALAKAKGKALGANCLNNQKQLGLGFVMFADDNKDSSPVASPANMKGDIIPSAAWNGRGMNRGGFWAGAINPKGGYSRGASAIQKKLEGAKAGLMVSPLWPYCSSAGVYHCPGDQRSKQGRNINLWAWVSYSKANPMNGGGWQGATATSGSQPYFTKVTEIREPAMSMVFVEEQDPRNENLGTWVINVPTGWVDPFAVAHGNDSSFSFADGHAENHKWVDKGTLKATRDSAAGQSSFYWAGGTARNPDFKWVHDHYRHKKYKPL</sequence>
<protein>
    <recommendedName>
        <fullName evidence="3">Type II secretion system protein GspG C-terminal domain-containing protein</fullName>
    </recommendedName>
</protein>
<evidence type="ECO:0000256" key="1">
    <source>
        <dbReference type="SAM" id="Phobius"/>
    </source>
</evidence>
<dbReference type="PANTHER" id="PTHR30093">
    <property type="entry name" value="GENERAL SECRETION PATHWAY PROTEIN G"/>
    <property type="match status" value="1"/>
</dbReference>
<dbReference type="NCBIfam" id="TIGR02532">
    <property type="entry name" value="IV_pilin_GFxxxE"/>
    <property type="match status" value="1"/>
</dbReference>
<dbReference type="PROSITE" id="PS00409">
    <property type="entry name" value="PROKAR_NTER_METHYL"/>
    <property type="match status" value="1"/>
</dbReference>
<name>A0A381UN92_9ZZZZ</name>
<accession>A0A381UN92</accession>
<organism evidence="2">
    <name type="scientific">marine metagenome</name>
    <dbReference type="NCBI Taxonomy" id="408172"/>
    <lineage>
        <taxon>unclassified sequences</taxon>
        <taxon>metagenomes</taxon>
        <taxon>ecological metagenomes</taxon>
    </lineage>
</organism>
<dbReference type="EMBL" id="UINC01006789">
    <property type="protein sequence ID" value="SVA29636.1"/>
    <property type="molecule type" value="Genomic_DNA"/>
</dbReference>
<keyword evidence="1" id="KW-1133">Transmembrane helix</keyword>
<keyword evidence="1" id="KW-0472">Membrane</keyword>
<dbReference type="AlphaFoldDB" id="A0A381UN92"/>
<evidence type="ECO:0008006" key="3">
    <source>
        <dbReference type="Google" id="ProtNLM"/>
    </source>
</evidence>
<feature type="transmembrane region" description="Helical" evidence="1">
    <location>
        <begin position="12"/>
        <end position="35"/>
    </location>
</feature>
<dbReference type="Gene3D" id="3.30.700.10">
    <property type="entry name" value="Glycoprotein, Type 4 Pilin"/>
    <property type="match status" value="1"/>
</dbReference>
<dbReference type="SUPFAM" id="SSF54523">
    <property type="entry name" value="Pili subunits"/>
    <property type="match status" value="1"/>
</dbReference>